<feature type="compositionally biased region" description="Low complexity" evidence="1">
    <location>
        <begin position="100"/>
        <end position="115"/>
    </location>
</feature>
<keyword evidence="2" id="KW-1133">Transmembrane helix</keyword>
<feature type="compositionally biased region" description="Acidic residues" evidence="1">
    <location>
        <begin position="237"/>
        <end position="246"/>
    </location>
</feature>
<keyword evidence="4" id="KW-1185">Reference proteome</keyword>
<feature type="region of interest" description="Disordered" evidence="1">
    <location>
        <begin position="100"/>
        <end position="124"/>
    </location>
</feature>
<organism evidence="3 4">
    <name type="scientific">Microbispora cellulosiformans</name>
    <dbReference type="NCBI Taxonomy" id="2614688"/>
    <lineage>
        <taxon>Bacteria</taxon>
        <taxon>Bacillati</taxon>
        <taxon>Actinomycetota</taxon>
        <taxon>Actinomycetes</taxon>
        <taxon>Streptosporangiales</taxon>
        <taxon>Streptosporangiaceae</taxon>
        <taxon>Microbispora</taxon>
    </lineage>
</organism>
<protein>
    <submittedName>
        <fullName evidence="3">Uncharacterized protein</fullName>
    </submittedName>
</protein>
<evidence type="ECO:0000313" key="3">
    <source>
        <dbReference type="EMBL" id="KAA9376564.1"/>
    </source>
</evidence>
<keyword evidence="2" id="KW-0812">Transmembrane</keyword>
<proteinExistence type="predicted"/>
<dbReference type="AlphaFoldDB" id="A0A5J5JY08"/>
<dbReference type="Proteomes" id="UP000327011">
    <property type="component" value="Unassembled WGS sequence"/>
</dbReference>
<evidence type="ECO:0000256" key="2">
    <source>
        <dbReference type="SAM" id="Phobius"/>
    </source>
</evidence>
<feature type="transmembrane region" description="Helical" evidence="2">
    <location>
        <begin position="20"/>
        <end position="40"/>
    </location>
</feature>
<reference evidence="3 4" key="1">
    <citation type="submission" date="2019-09" db="EMBL/GenBank/DDBJ databases">
        <title>Screening of Novel Bioactive Compounds from Soil-Associated.</title>
        <authorList>
            <person name="Gong X."/>
        </authorList>
    </citation>
    <scope>NUCLEOTIDE SEQUENCE [LARGE SCALE GENOMIC DNA]</scope>
    <source>
        <strain evidence="3 4">Gxj-6</strain>
    </source>
</reference>
<gene>
    <name evidence="3" type="ORF">F5972_24530</name>
</gene>
<accession>A0A5J5JY08</accession>
<name>A0A5J5JY08_9ACTN</name>
<sequence>MSRRSEPTVIRQPARSNRVLAPVAAFVIGAVVAGGVVFAATRPDATEQAVNRIRAEDAVRDKAQIKELTELARTTRDKLVPVLEGLERVMPVEGDTAFPAAAPSSAAPSAAASGSAEGGKPEKATGADIANWRQATAAAVQSFADPPSGETYTNLARSGLASGVRQLATTVDSYVAAQALTGPARTNMLALAARQRMDAIFTWSVGATALDAVSVDAGSGHQHVYLPAAPGSGALTADDEEEGHGH</sequence>
<dbReference type="EMBL" id="VYTZ01000008">
    <property type="protein sequence ID" value="KAA9376564.1"/>
    <property type="molecule type" value="Genomic_DNA"/>
</dbReference>
<keyword evidence="2" id="KW-0472">Membrane</keyword>
<comment type="caution">
    <text evidence="3">The sequence shown here is derived from an EMBL/GenBank/DDBJ whole genome shotgun (WGS) entry which is preliminary data.</text>
</comment>
<feature type="region of interest" description="Disordered" evidence="1">
    <location>
        <begin position="227"/>
        <end position="246"/>
    </location>
</feature>
<evidence type="ECO:0000313" key="4">
    <source>
        <dbReference type="Proteomes" id="UP000327011"/>
    </source>
</evidence>
<evidence type="ECO:0000256" key="1">
    <source>
        <dbReference type="SAM" id="MobiDB-lite"/>
    </source>
</evidence>
<dbReference type="RefSeq" id="WP_150936233.1">
    <property type="nucleotide sequence ID" value="NZ_VYTZ01000008.1"/>
</dbReference>